<feature type="compositionally biased region" description="Polar residues" evidence="1">
    <location>
        <begin position="22"/>
        <end position="46"/>
    </location>
</feature>
<feature type="compositionally biased region" description="Basic and acidic residues" evidence="1">
    <location>
        <begin position="1516"/>
        <end position="1526"/>
    </location>
</feature>
<dbReference type="GO" id="GO:0003964">
    <property type="term" value="F:RNA-directed DNA polymerase activity"/>
    <property type="evidence" value="ECO:0007669"/>
    <property type="project" value="UniProtKB-KW"/>
</dbReference>
<dbReference type="InterPro" id="IPR000477">
    <property type="entry name" value="RT_dom"/>
</dbReference>
<organism evidence="3 4">
    <name type="scientific">Stylophora pistillata</name>
    <name type="common">Smooth cauliflower coral</name>
    <dbReference type="NCBI Taxonomy" id="50429"/>
    <lineage>
        <taxon>Eukaryota</taxon>
        <taxon>Metazoa</taxon>
        <taxon>Cnidaria</taxon>
        <taxon>Anthozoa</taxon>
        <taxon>Hexacorallia</taxon>
        <taxon>Scleractinia</taxon>
        <taxon>Astrocoeniina</taxon>
        <taxon>Pocilloporidae</taxon>
        <taxon>Stylophora</taxon>
    </lineage>
</organism>
<feature type="region of interest" description="Disordered" evidence="1">
    <location>
        <begin position="1516"/>
        <end position="1535"/>
    </location>
</feature>
<evidence type="ECO:0000256" key="1">
    <source>
        <dbReference type="SAM" id="MobiDB-lite"/>
    </source>
</evidence>
<feature type="compositionally biased region" description="Polar residues" evidence="1">
    <location>
        <begin position="505"/>
        <end position="519"/>
    </location>
</feature>
<feature type="compositionally biased region" description="Basic and acidic residues" evidence="1">
    <location>
        <begin position="124"/>
        <end position="134"/>
    </location>
</feature>
<name>A0A2B4RIW8_STYPI</name>
<feature type="compositionally biased region" description="Polar residues" evidence="1">
    <location>
        <begin position="329"/>
        <end position="344"/>
    </location>
</feature>
<feature type="compositionally biased region" description="Basic and acidic residues" evidence="1">
    <location>
        <begin position="1255"/>
        <end position="1280"/>
    </location>
</feature>
<dbReference type="SUPFAM" id="SSF56672">
    <property type="entry name" value="DNA/RNA polymerases"/>
    <property type="match status" value="1"/>
</dbReference>
<feature type="region of interest" description="Disordered" evidence="1">
    <location>
        <begin position="491"/>
        <end position="529"/>
    </location>
</feature>
<gene>
    <name evidence="3" type="ORF">AWC38_SpisGene18124</name>
</gene>
<reference evidence="4" key="1">
    <citation type="journal article" date="2017" name="bioRxiv">
        <title>Comparative analysis of the genomes of Stylophora pistillata and Acropora digitifera provides evidence for extensive differences between species of corals.</title>
        <authorList>
            <person name="Voolstra C.R."/>
            <person name="Li Y."/>
            <person name="Liew Y.J."/>
            <person name="Baumgarten S."/>
            <person name="Zoccola D."/>
            <person name="Flot J.-F."/>
            <person name="Tambutte S."/>
            <person name="Allemand D."/>
            <person name="Aranda M."/>
        </authorList>
    </citation>
    <scope>NUCLEOTIDE SEQUENCE [LARGE SCALE GENOMIC DNA]</scope>
</reference>
<evidence type="ECO:0000313" key="3">
    <source>
        <dbReference type="EMBL" id="PFX17551.1"/>
    </source>
</evidence>
<dbReference type="PANTHER" id="PTHR33332">
    <property type="entry name" value="REVERSE TRANSCRIPTASE DOMAIN-CONTAINING PROTEIN"/>
    <property type="match status" value="1"/>
</dbReference>
<feature type="compositionally biased region" description="Basic and acidic residues" evidence="1">
    <location>
        <begin position="75"/>
        <end position="85"/>
    </location>
</feature>
<keyword evidence="3" id="KW-0808">Transferase</keyword>
<feature type="compositionally biased region" description="Polar residues" evidence="1">
    <location>
        <begin position="1186"/>
        <end position="1199"/>
    </location>
</feature>
<feature type="region of interest" description="Disordered" evidence="1">
    <location>
        <begin position="22"/>
        <end position="344"/>
    </location>
</feature>
<feature type="compositionally biased region" description="Basic and acidic residues" evidence="1">
    <location>
        <begin position="212"/>
        <end position="222"/>
    </location>
</feature>
<keyword evidence="4" id="KW-1185">Reference proteome</keyword>
<feature type="compositionally biased region" description="Polar residues" evidence="1">
    <location>
        <begin position="1165"/>
        <end position="1178"/>
    </location>
</feature>
<dbReference type="EMBL" id="LSMT01000466">
    <property type="protein sequence ID" value="PFX17551.1"/>
    <property type="molecule type" value="Genomic_DNA"/>
</dbReference>
<feature type="compositionally biased region" description="Basic and acidic residues" evidence="1">
    <location>
        <begin position="299"/>
        <end position="327"/>
    </location>
</feature>
<comment type="caution">
    <text evidence="3">The sequence shown here is derived from an EMBL/GenBank/DDBJ whole genome shotgun (WGS) entry which is preliminary data.</text>
</comment>
<evidence type="ECO:0000259" key="2">
    <source>
        <dbReference type="PROSITE" id="PS50878"/>
    </source>
</evidence>
<proteinExistence type="predicted"/>
<dbReference type="Proteomes" id="UP000225706">
    <property type="component" value="Unassembled WGS sequence"/>
</dbReference>
<dbReference type="STRING" id="50429.A0A2B4RIW8"/>
<accession>A0A2B4RIW8</accession>
<dbReference type="OrthoDB" id="2423195at2759"/>
<evidence type="ECO:0000313" key="4">
    <source>
        <dbReference type="Proteomes" id="UP000225706"/>
    </source>
</evidence>
<feature type="domain" description="Reverse transcriptase" evidence="2">
    <location>
        <begin position="654"/>
        <end position="884"/>
    </location>
</feature>
<dbReference type="PROSITE" id="PS50878">
    <property type="entry name" value="RT_POL"/>
    <property type="match status" value="1"/>
</dbReference>
<feature type="compositionally biased region" description="Polar residues" evidence="1">
    <location>
        <begin position="255"/>
        <end position="274"/>
    </location>
</feature>
<feature type="compositionally biased region" description="Basic and acidic residues" evidence="1">
    <location>
        <begin position="103"/>
        <end position="112"/>
    </location>
</feature>
<keyword evidence="3" id="KW-0695">RNA-directed DNA polymerase</keyword>
<protein>
    <submittedName>
        <fullName evidence="3">Putative RNA-directed DNA polymerase from transposon X-element</fullName>
    </submittedName>
</protein>
<dbReference type="Pfam" id="PF00078">
    <property type="entry name" value="RVT_1"/>
    <property type="match status" value="2"/>
</dbReference>
<sequence>MFINFLPLGESLQQIGTNTETNQNKSSFNQQWGPMQVPNSSASPVQQEEAVGEKGPRPSSVSGHCSDKTPAATDPDNKDLRKAEEIATGFVEGGSAAVSNTLERAETGERFVEGGSAAVTNTSERAETGERQGEDIASEVKQLDNLNLSALPVEQEEADPAEKNPEPSLDSGHCSDRTPATTDPDNKDLGKAEGAATGFVEGGSVAVTNTPERVETGERQGDDIASEVTQLNHLSLSALPVQQEEAAAEKGCRPSSESGHCSDRTPATTDSDNMNLGRDEEVANGVVGESSATVTNSPERAETGERQGEDIALEQKVENKGKGKEEEGSTPQHQSSIPPKQLQGTSEAGVTVVFHVLVSSVFELTDGNLSIRARGVEFGDFERSCVDLRAVDDRTTKYVEELARIRAKRSGIRAVLNKLMNDLLQQDESETPRLQVIVELLGAKLDLVKSLYKEIIEVCNVDEIELEIELAEEINLRVLLKIRAVKDATSQDASDKIKKTHGHETSPSTSQAFTFQQTVDSEDEQPRPRLGSAAGFRIETTIHAGVSATHDEPQGDLPNSINMPELNNLPPEDLANSLNCAFLEPLEEYRIDDPFVPLPLEDAPEFLEVAEHQVYQLLCKLDSTKACGPDDIPNWFLKEYAEFLAYHITEILNASSKEQRLPSMWKLADVKTIPKRKPVKDVKKDLRPISLTPCLSKLAEDLVVTNYVKPAALRILDDRQYGAVPKSCRTLALLEIKAFDLINYKILIAKLSTLILPHSIIDWIIDFLINRRQSTKLAKGCVSEWGLVPSGVPQSTKLGPWLFVIMINDLSIVGASLRKYVDDTRVSEIIPKGQSSSAQENADSVADWSVDNRFQLNTDKCKENSRSYKRNEKDYLQPFQGQLTLTLDQAREGTSYNYVVTIGENHFWEDLAEFLPRRGVFSTVSRALNIPNDHIKPDVTWDQVDGVAYFYEKKSVLKGIDQKAEYCSMAFHCYLPKWRGFLLNEATKLMNATEALTRLNFVVDSLSTVCIQEGLSQPKRKPSRFNGQKVLLDLLMPKVEANIAILTESKFGSIDHKSALISSLAIIVVFKRYSIHFKREKGISLLGCLAFEADLHGELRSVCEEVVAEFSTELRRFAANAVESLYDKSMRSTTAKIDLRWLMDVLRSMPEQQSSTFTRNEDHSSSNSQIQGETNTPDRAQEHPVGSSSNPCEENSTGAVESECAPPNLSDGRRQESSGPVTRAAAKRESHNQSNVSHKGEDKHVSQSHPPQPEDETKLGEGGNEKLKKGKHQSSDEKDGSATGQRPTVQKRSLTLQQVAPEAGVTVVFHVLLASNFKMTDERLFIRAGGDDLGHFRENCVDMIPVETSGRKVKEKLMLFRGEFTLKLDRSRIGVYYKYLVVKKGVSYYEELPEFPSHFGSVVNRAIRIPENCIKPGATWNQYDGVAYIYGDKGMLSKIADFFSGKNNLAEYRTKAMMCFLPKWRGFLVDETPAKMDATEAVKRLIDVVECLSHVWIEEGGYFKLKKPTNFNVQKAEETTLTRPEHSAPATPGGSFYLPPSGDSSSFEEISFDSAPATTTCETKSKTTDPLNNYLRTREIRPIRSRLQRPWEEASERIRRYHLRKADQGLSTLLKDIAPSYSGSLFVAVYSSGVIQRTLRCNGGEATSSSVDETMMSALAECYRAADSWETRRQFLSIMADKNQLPHWPPDLSQYRFTGARRHCLVCGRGAPVRTVPTTKMRVTEKHIVEYAAKSSNKSCCLDPIPSIVFKEWVKVLLPVIAQIVKMSLDTATVPKSLKIASVSPLVKKPDADHNQFANFRPVSNLSLVSKIIEKSVAVKLTNYITKHHLGEMFQSAYKVLHSTETALVKVLNDIPRAVDTNHCIVLLLLDLSAAFDTVDHTILLSRLERRLSVKGKVIQWIKSYLMDREQFVQIENWKQMFSGEYFLTASQVTGFFSRLAAKKSLFKDDDLEEEIECVTQEATIEELTNEALLDLWKPKIEENVSTLAKCQVGSSNHVSVVVSSLAILLAVNDYAINLESEDLNKILSCLALQADTSEKRCPAYEAVLTEFDTEFRHFAISTIERFCNQSMKQAWNSNPEWLLAIPLLHFLRGDSKPFEEPDVGEFPRALTWWGAQQLAITDFQRSEKR</sequence>
<feature type="region of interest" description="Disordered" evidence="1">
    <location>
        <begin position="1152"/>
        <end position="1291"/>
    </location>
</feature>
<dbReference type="InterPro" id="IPR043502">
    <property type="entry name" value="DNA/RNA_pol_sf"/>
</dbReference>
<feature type="compositionally biased region" description="Polar residues" evidence="1">
    <location>
        <begin position="1282"/>
        <end position="1291"/>
    </location>
</feature>
<keyword evidence="3" id="KW-0548">Nucleotidyltransferase</keyword>